<proteinExistence type="predicted"/>
<evidence type="ECO:0000259" key="1">
    <source>
        <dbReference type="Pfam" id="PF01182"/>
    </source>
</evidence>
<dbReference type="SUPFAM" id="SSF100950">
    <property type="entry name" value="NagB/RpiA/CoA transferase-like"/>
    <property type="match status" value="1"/>
</dbReference>
<keyword evidence="3" id="KW-1185">Reference proteome</keyword>
<dbReference type="OrthoDB" id="5557167at2759"/>
<evidence type="ECO:0000313" key="3">
    <source>
        <dbReference type="Proteomes" id="UP000823405"/>
    </source>
</evidence>
<dbReference type="Proteomes" id="UP000823405">
    <property type="component" value="Unassembled WGS sequence"/>
</dbReference>
<dbReference type="Gene3D" id="3.40.50.1360">
    <property type="match status" value="1"/>
</dbReference>
<feature type="domain" description="Glucosamine/galactosamine-6-phosphate isomerase" evidence="1">
    <location>
        <begin position="16"/>
        <end position="63"/>
    </location>
</feature>
<organism evidence="2 3">
    <name type="scientific">Linnemannia gamsii</name>
    <dbReference type="NCBI Taxonomy" id="64522"/>
    <lineage>
        <taxon>Eukaryota</taxon>
        <taxon>Fungi</taxon>
        <taxon>Fungi incertae sedis</taxon>
        <taxon>Mucoromycota</taxon>
        <taxon>Mortierellomycotina</taxon>
        <taxon>Mortierellomycetes</taxon>
        <taxon>Mortierellales</taxon>
        <taxon>Mortierellaceae</taxon>
        <taxon>Linnemannia</taxon>
    </lineage>
</organism>
<dbReference type="InterPro" id="IPR006148">
    <property type="entry name" value="Glc/Gal-6P_isomerase"/>
</dbReference>
<dbReference type="InterPro" id="IPR037171">
    <property type="entry name" value="NagB/RpiA_transferase-like"/>
</dbReference>
<dbReference type="EMBL" id="JAAAIN010002149">
    <property type="protein sequence ID" value="KAG0296344.1"/>
    <property type="molecule type" value="Genomic_DNA"/>
</dbReference>
<comment type="caution">
    <text evidence="2">The sequence shown here is derived from an EMBL/GenBank/DDBJ whole genome shotgun (WGS) entry which is preliminary data.</text>
</comment>
<name>A0A9P6UGU1_9FUNG</name>
<reference evidence="2" key="1">
    <citation type="journal article" date="2020" name="Fungal Divers.">
        <title>Resolving the Mortierellaceae phylogeny through synthesis of multi-gene phylogenetics and phylogenomics.</title>
        <authorList>
            <person name="Vandepol N."/>
            <person name="Liber J."/>
            <person name="Desiro A."/>
            <person name="Na H."/>
            <person name="Kennedy M."/>
            <person name="Barry K."/>
            <person name="Grigoriev I.V."/>
            <person name="Miller A.N."/>
            <person name="O'Donnell K."/>
            <person name="Stajich J.E."/>
            <person name="Bonito G."/>
        </authorList>
    </citation>
    <scope>NUCLEOTIDE SEQUENCE</scope>
    <source>
        <strain evidence="2">NVP60</strain>
    </source>
</reference>
<accession>A0A9P6UGU1</accession>
<evidence type="ECO:0000313" key="2">
    <source>
        <dbReference type="EMBL" id="KAG0296344.1"/>
    </source>
</evidence>
<sequence length="67" mass="7136">MPLHAAAPAQIYTFPDVAALSQGLDTYVAKLSEEAIKRHGKFTVAISGGSLPKQLSAVLKHNKSVDF</sequence>
<feature type="non-terminal residue" evidence="2">
    <location>
        <position position="67"/>
    </location>
</feature>
<gene>
    <name evidence="2" type="primary">SOL1_1</name>
    <name evidence="2" type="ORF">BGZ97_004550</name>
</gene>
<protein>
    <submittedName>
        <fullName evidence="2">Suppressor of los1-1</fullName>
    </submittedName>
</protein>
<dbReference type="Pfam" id="PF01182">
    <property type="entry name" value="Glucosamine_iso"/>
    <property type="match status" value="1"/>
</dbReference>
<dbReference type="AlphaFoldDB" id="A0A9P6UGU1"/>
<dbReference type="GO" id="GO:0005975">
    <property type="term" value="P:carbohydrate metabolic process"/>
    <property type="evidence" value="ECO:0007669"/>
    <property type="project" value="InterPro"/>
</dbReference>